<accession>A0A222VXY9</accession>
<dbReference type="RefSeq" id="WP_091805989.1">
    <property type="nucleotide sequence ID" value="NZ_CP016353.1"/>
</dbReference>
<dbReference type="KEGG" id="pmad:BAY61_30915"/>
<evidence type="ECO:0000313" key="3">
    <source>
        <dbReference type="Proteomes" id="UP000199494"/>
    </source>
</evidence>
<feature type="domain" description="DUF4097" evidence="1">
    <location>
        <begin position="41"/>
        <end position="236"/>
    </location>
</feature>
<proteinExistence type="predicted"/>
<name>A0A222VXY9_9PSEU</name>
<gene>
    <name evidence="2" type="ORF">SAMN05421630_106252</name>
</gene>
<dbReference type="InterPro" id="IPR025164">
    <property type="entry name" value="Toastrack_DUF4097"/>
</dbReference>
<keyword evidence="3" id="KW-1185">Reference proteome</keyword>
<protein>
    <submittedName>
        <fullName evidence="2">Putative adhesin</fullName>
    </submittedName>
</protein>
<dbReference type="AlphaFoldDB" id="A0A222VXY9"/>
<evidence type="ECO:0000313" key="2">
    <source>
        <dbReference type="EMBL" id="SDD17561.1"/>
    </source>
</evidence>
<dbReference type="EMBL" id="FMZE01000006">
    <property type="protein sequence ID" value="SDD17561.1"/>
    <property type="molecule type" value="Genomic_DNA"/>
</dbReference>
<organism evidence="2 3">
    <name type="scientific">Prauserella marina</name>
    <dbReference type="NCBI Taxonomy" id="530584"/>
    <lineage>
        <taxon>Bacteria</taxon>
        <taxon>Bacillati</taxon>
        <taxon>Actinomycetota</taxon>
        <taxon>Actinomycetes</taxon>
        <taxon>Pseudonocardiales</taxon>
        <taxon>Pseudonocardiaceae</taxon>
        <taxon>Prauserella</taxon>
    </lineage>
</organism>
<dbReference type="OrthoDB" id="4331847at2"/>
<dbReference type="Pfam" id="PF13349">
    <property type="entry name" value="DUF4097"/>
    <property type="match status" value="1"/>
</dbReference>
<dbReference type="Proteomes" id="UP000199494">
    <property type="component" value="Unassembled WGS sequence"/>
</dbReference>
<evidence type="ECO:0000259" key="1">
    <source>
        <dbReference type="Pfam" id="PF13349"/>
    </source>
</evidence>
<dbReference type="STRING" id="530584.SAMN05421630_106252"/>
<sequence>MRVGLAIGGVVMVGIGVAIATGVLAESNKDAEHTVQERVRHVELATDAGDVDITVADVEETTIRQHFEYRWSDPEGDFFSMRDGTLRLESCGFSCSIDYEVIVPVGTSIGGGGDSGDLTFSGVGSVDVHADSGNVTVDDVAGPVSVVVDSGNVSGNGLGGTVQAEVKSGNVTLELTEARDVSASAASGNIEVTVPRGPYRVEGSTDSGDREIGIATDPSAELVLDVVTNSGNVTIENA</sequence>
<reference evidence="2 3" key="1">
    <citation type="submission" date="2016-10" db="EMBL/GenBank/DDBJ databases">
        <authorList>
            <person name="de Groot N.N."/>
        </authorList>
    </citation>
    <scope>NUCLEOTIDE SEQUENCE [LARGE SCALE GENOMIC DNA]</scope>
    <source>
        <strain evidence="2 3">CGMCC 4.5506</strain>
    </source>
</reference>